<keyword evidence="5" id="KW-1185">Reference proteome</keyword>
<dbReference type="PROSITE" id="PS50943">
    <property type="entry name" value="HTH_CROC1"/>
    <property type="match status" value="1"/>
</dbReference>
<dbReference type="InterPro" id="IPR025194">
    <property type="entry name" value="RodZ-like_C"/>
</dbReference>
<dbReference type="SMART" id="SM00530">
    <property type="entry name" value="HTH_XRE"/>
    <property type="match status" value="1"/>
</dbReference>
<dbReference type="Pfam" id="PF13413">
    <property type="entry name" value="HTH_25"/>
    <property type="match status" value="1"/>
</dbReference>
<evidence type="ECO:0000259" key="3">
    <source>
        <dbReference type="PROSITE" id="PS50943"/>
    </source>
</evidence>
<sequence length="313" mass="34059">MTDEQSAEEQVAGPGTLLKNARVEKGLSQEEVASRLNLRLANVQDLETEQFDKAISVTFIRGYLKAYAKLLDVPVDEVLEAYERLNTETPEPAKLQSFSRKMSLQANDDRLMLVSYLILGIILALVVVWWFQQSDSDILPAIETVTETTGPESKAVSDFTVQENDQRTPVEDNDSAGETSELQPAANPEPSLNTEAEAADDSVDNQADAETPQVQSSVPEQQQQPPANQMIEAVELVFEFSGECWVNIVDATGEAIAYGVKAEGRRMPISGIPPFDVTLGAPGVVAITYAGDSVDMSGFDKDRTASFTLPLAE</sequence>
<dbReference type="InterPro" id="IPR010982">
    <property type="entry name" value="Lambda_DNA-bd_dom_sf"/>
</dbReference>
<dbReference type="PANTHER" id="PTHR34475:SF1">
    <property type="entry name" value="CYTOSKELETON PROTEIN RODZ"/>
    <property type="match status" value="1"/>
</dbReference>
<keyword evidence="2" id="KW-1133">Transmembrane helix</keyword>
<evidence type="ECO:0000256" key="2">
    <source>
        <dbReference type="SAM" id="Phobius"/>
    </source>
</evidence>
<dbReference type="InterPro" id="IPR001387">
    <property type="entry name" value="Cro/C1-type_HTH"/>
</dbReference>
<protein>
    <submittedName>
        <fullName evidence="4">XRE family transcriptional regulator</fullName>
    </submittedName>
</protein>
<evidence type="ECO:0000256" key="1">
    <source>
        <dbReference type="SAM" id="MobiDB-lite"/>
    </source>
</evidence>
<gene>
    <name evidence="4" type="ORF">GCM10011357_12320</name>
</gene>
<keyword evidence="2" id="KW-0812">Transmembrane</keyword>
<keyword evidence="2" id="KW-0472">Membrane</keyword>
<evidence type="ECO:0000313" key="5">
    <source>
        <dbReference type="Proteomes" id="UP000614272"/>
    </source>
</evidence>
<dbReference type="PANTHER" id="PTHR34475">
    <property type="match status" value="1"/>
</dbReference>
<feature type="region of interest" description="Disordered" evidence="1">
    <location>
        <begin position="147"/>
        <end position="226"/>
    </location>
</feature>
<accession>A0ABQ1R8K9</accession>
<feature type="transmembrane region" description="Helical" evidence="2">
    <location>
        <begin position="111"/>
        <end position="131"/>
    </location>
</feature>
<dbReference type="CDD" id="cd00093">
    <property type="entry name" value="HTH_XRE"/>
    <property type="match status" value="1"/>
</dbReference>
<dbReference type="RefSeq" id="WP_099035584.1">
    <property type="nucleotide sequence ID" value="NZ_BMGJ01000003.1"/>
</dbReference>
<organism evidence="4 5">
    <name type="scientific">Lacimicrobium alkaliphilum</name>
    <dbReference type="NCBI Taxonomy" id="1526571"/>
    <lineage>
        <taxon>Bacteria</taxon>
        <taxon>Pseudomonadati</taxon>
        <taxon>Pseudomonadota</taxon>
        <taxon>Gammaproteobacteria</taxon>
        <taxon>Alteromonadales</taxon>
        <taxon>Alteromonadaceae</taxon>
        <taxon>Lacimicrobium</taxon>
    </lineage>
</organism>
<dbReference type="Proteomes" id="UP000614272">
    <property type="component" value="Unassembled WGS sequence"/>
</dbReference>
<dbReference type="InterPro" id="IPR050400">
    <property type="entry name" value="Bact_Cytoskel_RodZ"/>
</dbReference>
<feature type="domain" description="HTH cro/C1-type" evidence="3">
    <location>
        <begin position="18"/>
        <end position="78"/>
    </location>
</feature>
<evidence type="ECO:0000313" key="4">
    <source>
        <dbReference type="EMBL" id="GGD58561.1"/>
    </source>
</evidence>
<dbReference type="SUPFAM" id="SSF47413">
    <property type="entry name" value="lambda repressor-like DNA-binding domains"/>
    <property type="match status" value="1"/>
</dbReference>
<comment type="caution">
    <text evidence="4">The sequence shown here is derived from an EMBL/GenBank/DDBJ whole genome shotgun (WGS) entry which is preliminary data.</text>
</comment>
<proteinExistence type="predicted"/>
<dbReference type="Gene3D" id="1.10.260.40">
    <property type="entry name" value="lambda repressor-like DNA-binding domains"/>
    <property type="match status" value="1"/>
</dbReference>
<feature type="compositionally biased region" description="Low complexity" evidence="1">
    <location>
        <begin position="212"/>
        <end position="226"/>
    </location>
</feature>
<name>A0ABQ1R8K9_9ALTE</name>
<dbReference type="EMBL" id="BMGJ01000003">
    <property type="protein sequence ID" value="GGD58561.1"/>
    <property type="molecule type" value="Genomic_DNA"/>
</dbReference>
<dbReference type="Pfam" id="PF13464">
    <property type="entry name" value="RodZ_C"/>
    <property type="match status" value="1"/>
</dbReference>
<reference evidence="5" key="1">
    <citation type="journal article" date="2019" name="Int. J. Syst. Evol. Microbiol.">
        <title>The Global Catalogue of Microorganisms (GCM) 10K type strain sequencing project: providing services to taxonomists for standard genome sequencing and annotation.</title>
        <authorList>
            <consortium name="The Broad Institute Genomics Platform"/>
            <consortium name="The Broad Institute Genome Sequencing Center for Infectious Disease"/>
            <person name="Wu L."/>
            <person name="Ma J."/>
        </authorList>
    </citation>
    <scope>NUCLEOTIDE SEQUENCE [LARGE SCALE GENOMIC DNA]</scope>
    <source>
        <strain evidence="5">CGMCC 1.12923</strain>
    </source>
</reference>